<dbReference type="AlphaFoldDB" id="A0A379PJ06"/>
<dbReference type="RefSeq" id="WP_115288516.1">
    <property type="nucleotide sequence ID" value="NZ_UGUV01000003.1"/>
</dbReference>
<proteinExistence type="predicted"/>
<evidence type="ECO:0000313" key="2">
    <source>
        <dbReference type="Proteomes" id="UP000255303"/>
    </source>
</evidence>
<dbReference type="Proteomes" id="UP000255303">
    <property type="component" value="Unassembled WGS sequence"/>
</dbReference>
<accession>A0A379PJ06</accession>
<evidence type="ECO:0000313" key="1">
    <source>
        <dbReference type="EMBL" id="SUE72800.1"/>
    </source>
</evidence>
<name>A0A379PJ06_ECTOL</name>
<organism evidence="1 2">
    <name type="scientific">Ectopseudomonas oleovorans</name>
    <name type="common">Pseudomonas oleovorans</name>
    <dbReference type="NCBI Taxonomy" id="301"/>
    <lineage>
        <taxon>Bacteria</taxon>
        <taxon>Pseudomonadati</taxon>
        <taxon>Pseudomonadota</taxon>
        <taxon>Gammaproteobacteria</taxon>
        <taxon>Pseudomonadales</taxon>
        <taxon>Pseudomonadaceae</taxon>
        <taxon>Ectopseudomonas</taxon>
    </lineage>
</organism>
<gene>
    <name evidence="1" type="ORF">NCTC10692_04956</name>
</gene>
<reference evidence="1 2" key="1">
    <citation type="submission" date="2018-06" db="EMBL/GenBank/DDBJ databases">
        <authorList>
            <consortium name="Pathogen Informatics"/>
            <person name="Doyle S."/>
        </authorList>
    </citation>
    <scope>NUCLEOTIDE SEQUENCE [LARGE SCALE GENOMIC DNA]</scope>
    <source>
        <strain evidence="1 2">NCTC10692</strain>
    </source>
</reference>
<sequence>MEHRTTWLAELTEQELRGLNPWVILTSDKARGFLIMSARDALGRYRKFGLAQMSNDELLHEIYPMLHDALPGILATAHRRSSQRTVIDLSTGAFVA</sequence>
<protein>
    <submittedName>
        <fullName evidence="1">Uncharacterized protein</fullName>
    </submittedName>
</protein>
<dbReference type="EMBL" id="UGUV01000003">
    <property type="protein sequence ID" value="SUE72800.1"/>
    <property type="molecule type" value="Genomic_DNA"/>
</dbReference>